<organism evidence="3 4">
    <name type="scientific">Tigriopus californicus</name>
    <name type="common">Marine copepod</name>
    <dbReference type="NCBI Taxonomy" id="6832"/>
    <lineage>
        <taxon>Eukaryota</taxon>
        <taxon>Metazoa</taxon>
        <taxon>Ecdysozoa</taxon>
        <taxon>Arthropoda</taxon>
        <taxon>Crustacea</taxon>
        <taxon>Multicrustacea</taxon>
        <taxon>Hexanauplia</taxon>
        <taxon>Copepoda</taxon>
        <taxon>Harpacticoida</taxon>
        <taxon>Harpacticidae</taxon>
        <taxon>Tigriopus</taxon>
    </lineage>
</organism>
<feature type="compositionally biased region" description="Low complexity" evidence="1">
    <location>
        <begin position="201"/>
        <end position="221"/>
    </location>
</feature>
<dbReference type="Pfam" id="PF07686">
    <property type="entry name" value="V-set"/>
    <property type="match status" value="1"/>
</dbReference>
<dbReference type="Gene3D" id="2.60.40.10">
    <property type="entry name" value="Immunoglobulins"/>
    <property type="match status" value="2"/>
</dbReference>
<feature type="domain" description="Ig-like" evidence="2">
    <location>
        <begin position="130"/>
        <end position="255"/>
    </location>
</feature>
<dbReference type="SMART" id="SM00409">
    <property type="entry name" value="IG"/>
    <property type="match status" value="2"/>
</dbReference>
<name>A0A553PD13_TIGCA</name>
<dbReference type="GO" id="GO:0050808">
    <property type="term" value="P:synapse organization"/>
    <property type="evidence" value="ECO:0007669"/>
    <property type="project" value="TreeGrafter"/>
</dbReference>
<dbReference type="InterPro" id="IPR037448">
    <property type="entry name" value="Zig-8"/>
</dbReference>
<dbReference type="InterPro" id="IPR003598">
    <property type="entry name" value="Ig_sub2"/>
</dbReference>
<keyword evidence="4" id="KW-1185">Reference proteome</keyword>
<evidence type="ECO:0000313" key="3">
    <source>
        <dbReference type="EMBL" id="TRY75581.1"/>
    </source>
</evidence>
<feature type="compositionally biased region" description="Low complexity" evidence="1">
    <location>
        <begin position="296"/>
        <end position="305"/>
    </location>
</feature>
<dbReference type="InterPro" id="IPR013106">
    <property type="entry name" value="Ig_V-set"/>
</dbReference>
<dbReference type="PANTHER" id="PTHR23279">
    <property type="entry name" value="DEFECTIVE PROBOSCIS EXTENSION RESPONSE DPR -RELATED"/>
    <property type="match status" value="1"/>
</dbReference>
<protein>
    <recommendedName>
        <fullName evidence="2">Ig-like domain-containing protein</fullName>
    </recommendedName>
</protein>
<dbReference type="SMART" id="SM00408">
    <property type="entry name" value="IGc2"/>
    <property type="match status" value="2"/>
</dbReference>
<dbReference type="PROSITE" id="PS50835">
    <property type="entry name" value="IG_LIKE"/>
    <property type="match status" value="1"/>
</dbReference>
<feature type="region of interest" description="Disordered" evidence="1">
    <location>
        <begin position="186"/>
        <end position="233"/>
    </location>
</feature>
<dbReference type="EMBL" id="VCGU01000005">
    <property type="protein sequence ID" value="TRY75581.1"/>
    <property type="molecule type" value="Genomic_DNA"/>
</dbReference>
<dbReference type="InterPro" id="IPR007110">
    <property type="entry name" value="Ig-like_dom"/>
</dbReference>
<evidence type="ECO:0000313" key="4">
    <source>
        <dbReference type="Proteomes" id="UP000318571"/>
    </source>
</evidence>
<sequence>YAIHSDPQLEYSSVSPLVPLDIEFPAITDASGKPLFTGLYSGPYFDLSRMPTNVTAQVSWVRKWDSYIIGVDEVTFISDERFRILKPDQSENEWNLHIKPVRLSDAGVYECQISTKSKMSHYIKLDVVVPIVEIESDIGDIHAQTGSQVRLTCAIRNTLHRPRFVNWYHDNQRLSPNSQTIIHPLKTVPKSDQDPTKSLNSSSSSSTSSSSSPSKSVVPKTNQGGPSFSRGGRDYHSIITLQHVQADQSGRYTCQPSSDVYQLPETHVDLHIVKGETLAAKSERDHNEDSDHLMNSSASQASSTSNGGLGHTSVVLGLGEVLAFTVAISRWPSL</sequence>
<dbReference type="SUPFAM" id="SSF48726">
    <property type="entry name" value="Immunoglobulin"/>
    <property type="match status" value="2"/>
</dbReference>
<feature type="region of interest" description="Disordered" evidence="1">
    <location>
        <begin position="280"/>
        <end position="307"/>
    </location>
</feature>
<evidence type="ECO:0000256" key="1">
    <source>
        <dbReference type="SAM" id="MobiDB-lite"/>
    </source>
</evidence>
<dbReference type="CDD" id="cd00096">
    <property type="entry name" value="Ig"/>
    <property type="match status" value="1"/>
</dbReference>
<gene>
    <name evidence="3" type="ORF">TCAL_04970</name>
</gene>
<feature type="non-terminal residue" evidence="3">
    <location>
        <position position="1"/>
    </location>
</feature>
<dbReference type="GO" id="GO:0032589">
    <property type="term" value="C:neuron projection membrane"/>
    <property type="evidence" value="ECO:0007669"/>
    <property type="project" value="TreeGrafter"/>
</dbReference>
<proteinExistence type="predicted"/>
<reference evidence="3 4" key="1">
    <citation type="journal article" date="2018" name="Nat. Ecol. Evol.">
        <title>Genomic signatures of mitonuclear coevolution across populations of Tigriopus californicus.</title>
        <authorList>
            <person name="Barreto F.S."/>
            <person name="Watson E.T."/>
            <person name="Lima T.G."/>
            <person name="Willett C.S."/>
            <person name="Edmands S."/>
            <person name="Li W."/>
            <person name="Burton R.S."/>
        </authorList>
    </citation>
    <scope>NUCLEOTIDE SEQUENCE [LARGE SCALE GENOMIC DNA]</scope>
    <source>
        <strain evidence="3 4">San Diego</strain>
    </source>
</reference>
<dbReference type="InterPro" id="IPR013783">
    <property type="entry name" value="Ig-like_fold"/>
</dbReference>
<evidence type="ECO:0000259" key="2">
    <source>
        <dbReference type="PROSITE" id="PS50835"/>
    </source>
</evidence>
<dbReference type="PANTHER" id="PTHR23279:SF21">
    <property type="entry name" value="DEFECTIVE PROBOSCIS EXTENSION RESPONSE 11, ISOFORM B-RELATED"/>
    <property type="match status" value="1"/>
</dbReference>
<dbReference type="InterPro" id="IPR003599">
    <property type="entry name" value="Ig_sub"/>
</dbReference>
<dbReference type="Proteomes" id="UP000318571">
    <property type="component" value="Chromosome 2"/>
</dbReference>
<comment type="caution">
    <text evidence="3">The sequence shown here is derived from an EMBL/GenBank/DDBJ whole genome shotgun (WGS) entry which is preliminary data.</text>
</comment>
<feature type="compositionally biased region" description="Basic and acidic residues" evidence="1">
    <location>
        <begin position="281"/>
        <end position="292"/>
    </location>
</feature>
<accession>A0A553PD13</accession>
<dbReference type="AlphaFoldDB" id="A0A553PD13"/>
<dbReference type="InterPro" id="IPR036179">
    <property type="entry name" value="Ig-like_dom_sf"/>
</dbReference>
<dbReference type="STRING" id="6832.A0A553PD13"/>